<keyword evidence="5" id="KW-0735">Signal-anchor</keyword>
<dbReference type="Pfam" id="PF03816">
    <property type="entry name" value="LytR_cpsA_psr"/>
    <property type="match status" value="1"/>
</dbReference>
<evidence type="ECO:0000256" key="11">
    <source>
        <dbReference type="ARBA" id="ARBA00040752"/>
    </source>
</evidence>
<gene>
    <name evidence="13" type="ORF">ACFYKT_08095</name>
</gene>
<evidence type="ECO:0000313" key="14">
    <source>
        <dbReference type="Proteomes" id="UP001601058"/>
    </source>
</evidence>
<feature type="domain" description="Cell envelope-related transcriptional attenuator" evidence="12">
    <location>
        <begin position="84"/>
        <end position="227"/>
    </location>
</feature>
<evidence type="ECO:0000256" key="10">
    <source>
        <dbReference type="ARBA" id="ARBA00037178"/>
    </source>
</evidence>
<comment type="similarity">
    <text evidence="2">Belongs to the LytR/CpsA/Psr (LCP) family.</text>
</comment>
<evidence type="ECO:0000256" key="8">
    <source>
        <dbReference type="ARBA" id="ARBA00023136"/>
    </source>
</evidence>
<keyword evidence="3" id="KW-1003">Cell membrane</keyword>
<sequence>MRADRHQHQKPKKKKWKIIVLILLLLIAGTIAYSYVQFKQGISQSKEKAEVDTLEYEFNGDKDAYGGTSVLLLGSDARGNEKSRADTIMVAQYHPDYGTYKLISIMRDTYVDIPGHGKGKINAAFALGGPELLRQTIKENFDIDSQYYSIVDFEGFVHLIDEAFPKGVEIEVEKAMSAYIGVTLEPGLQRLDGEHLLGYVRFRHDAVGDFGRVERQQKTMRVLADQFMSLQSVAKLPKLVGVMTPFVNTNMAAKDILYIGKDFISAKNREIETLRIPIDGSYHDERISGVGSVLALDFEKNKQAIHDFLAQ</sequence>
<dbReference type="EMBL" id="JBIACJ010000003">
    <property type="protein sequence ID" value="MFE8696315.1"/>
    <property type="molecule type" value="Genomic_DNA"/>
</dbReference>
<reference evidence="13 14" key="1">
    <citation type="submission" date="2024-08" db="EMBL/GenBank/DDBJ databases">
        <title>Two novel Cytobacillus novel species.</title>
        <authorList>
            <person name="Liu G."/>
        </authorList>
    </citation>
    <scope>NUCLEOTIDE SEQUENCE [LARGE SCALE GENOMIC DNA]</scope>
    <source>
        <strain evidence="13 14">FJAT-53684</strain>
    </source>
</reference>
<protein>
    <recommendedName>
        <fullName evidence="11">Regulatory protein MsrR</fullName>
    </recommendedName>
</protein>
<keyword evidence="7" id="KW-0805">Transcription regulation</keyword>
<keyword evidence="14" id="KW-1185">Reference proteome</keyword>
<evidence type="ECO:0000259" key="12">
    <source>
        <dbReference type="Pfam" id="PF03816"/>
    </source>
</evidence>
<evidence type="ECO:0000313" key="13">
    <source>
        <dbReference type="EMBL" id="MFE8696315.1"/>
    </source>
</evidence>
<dbReference type="InterPro" id="IPR004474">
    <property type="entry name" value="LytR_CpsA_psr"/>
</dbReference>
<dbReference type="PANTHER" id="PTHR33392">
    <property type="entry name" value="POLYISOPRENYL-TEICHOIC ACID--PEPTIDOGLYCAN TEICHOIC ACID TRANSFERASE TAGU"/>
    <property type="match status" value="1"/>
</dbReference>
<name>A0ABW6K004_9BACI</name>
<dbReference type="InterPro" id="IPR050922">
    <property type="entry name" value="LytR/CpsA/Psr_CW_biosynth"/>
</dbReference>
<evidence type="ECO:0000256" key="7">
    <source>
        <dbReference type="ARBA" id="ARBA00023015"/>
    </source>
</evidence>
<keyword evidence="9" id="KW-0804">Transcription</keyword>
<dbReference type="PANTHER" id="PTHR33392:SF8">
    <property type="entry name" value="REGULATORY PROTEIN MSRR"/>
    <property type="match status" value="1"/>
</dbReference>
<keyword evidence="4" id="KW-0812">Transmembrane</keyword>
<comment type="subcellular location">
    <subcellularLocation>
        <location evidence="1">Cell membrane</location>
        <topology evidence="1">Single-pass type II membrane protein</topology>
    </subcellularLocation>
</comment>
<keyword evidence="8" id="KW-0472">Membrane</keyword>
<evidence type="ECO:0000256" key="1">
    <source>
        <dbReference type="ARBA" id="ARBA00004401"/>
    </source>
</evidence>
<dbReference type="NCBIfam" id="TIGR00350">
    <property type="entry name" value="lytR_cpsA_psr"/>
    <property type="match status" value="1"/>
</dbReference>
<dbReference type="Gene3D" id="3.40.630.190">
    <property type="entry name" value="LCP protein"/>
    <property type="match status" value="1"/>
</dbReference>
<accession>A0ABW6K004</accession>
<evidence type="ECO:0000256" key="4">
    <source>
        <dbReference type="ARBA" id="ARBA00022692"/>
    </source>
</evidence>
<organism evidence="13 14">
    <name type="scientific">Cytobacillus mangrovibacter</name>
    <dbReference type="NCBI Taxonomy" id="3299024"/>
    <lineage>
        <taxon>Bacteria</taxon>
        <taxon>Bacillati</taxon>
        <taxon>Bacillota</taxon>
        <taxon>Bacilli</taxon>
        <taxon>Bacillales</taxon>
        <taxon>Bacillaceae</taxon>
        <taxon>Cytobacillus</taxon>
    </lineage>
</organism>
<dbReference type="Proteomes" id="UP001601058">
    <property type="component" value="Unassembled WGS sequence"/>
</dbReference>
<evidence type="ECO:0000256" key="3">
    <source>
        <dbReference type="ARBA" id="ARBA00022475"/>
    </source>
</evidence>
<dbReference type="RefSeq" id="WP_389218018.1">
    <property type="nucleotide sequence ID" value="NZ_JBIACJ010000003.1"/>
</dbReference>
<evidence type="ECO:0000256" key="6">
    <source>
        <dbReference type="ARBA" id="ARBA00022989"/>
    </source>
</evidence>
<comment type="function">
    <text evidence="10">Involved in SarA attenuation. Affects resistance to oxacillin and teicoplanin, as well as the synthesis of virulence factors.</text>
</comment>
<evidence type="ECO:0000256" key="2">
    <source>
        <dbReference type="ARBA" id="ARBA00006068"/>
    </source>
</evidence>
<keyword evidence="6" id="KW-1133">Transmembrane helix</keyword>
<evidence type="ECO:0000256" key="9">
    <source>
        <dbReference type="ARBA" id="ARBA00023163"/>
    </source>
</evidence>
<comment type="caution">
    <text evidence="13">The sequence shown here is derived from an EMBL/GenBank/DDBJ whole genome shotgun (WGS) entry which is preliminary data.</text>
</comment>
<evidence type="ECO:0000256" key="5">
    <source>
        <dbReference type="ARBA" id="ARBA00022968"/>
    </source>
</evidence>
<proteinExistence type="inferred from homology"/>